<dbReference type="AlphaFoldDB" id="A0AAD6XET5"/>
<name>A0AAD6XET5_9AGAR</name>
<evidence type="ECO:0000313" key="3">
    <source>
        <dbReference type="Proteomes" id="UP001222325"/>
    </source>
</evidence>
<sequence>MNNQNQRDRDILNLNHYYPGLPLVSEWPGDHYSAQYTARHQNQPLDLGAFVDGVRDHYHDRRDIPQMAGGAHYAQTPTVVHYGTSGPPPYPESFSEEPGNPSKAAYNRMKMDVSQSRLDAFPTTTFYKARGANLVGNCCEYVTLRDLIPGEECTLRDVMSQARRIVSGKPARFCPGCRQHAQAMADAFPGLRIHDSVSGTWYASPVTERAIRFKRQGRPDHQINAYLATEAARIAPRAREQAARQRTRQQSWHVLNNSITGEPTNSMGPGRSTASGGSSSRGGRGGHRGRGY</sequence>
<dbReference type="EMBL" id="JARJCN010000107">
    <property type="protein sequence ID" value="KAJ7074977.1"/>
    <property type="molecule type" value="Genomic_DNA"/>
</dbReference>
<evidence type="ECO:0000256" key="1">
    <source>
        <dbReference type="SAM" id="MobiDB-lite"/>
    </source>
</evidence>
<feature type="compositionally biased region" description="Low complexity" evidence="1">
    <location>
        <begin position="268"/>
        <end position="278"/>
    </location>
</feature>
<comment type="caution">
    <text evidence="2">The sequence shown here is derived from an EMBL/GenBank/DDBJ whole genome shotgun (WGS) entry which is preliminary data.</text>
</comment>
<organism evidence="2 3">
    <name type="scientific">Mycena belliarum</name>
    <dbReference type="NCBI Taxonomy" id="1033014"/>
    <lineage>
        <taxon>Eukaryota</taxon>
        <taxon>Fungi</taxon>
        <taxon>Dikarya</taxon>
        <taxon>Basidiomycota</taxon>
        <taxon>Agaricomycotina</taxon>
        <taxon>Agaricomycetes</taxon>
        <taxon>Agaricomycetidae</taxon>
        <taxon>Agaricales</taxon>
        <taxon>Marasmiineae</taxon>
        <taxon>Mycenaceae</taxon>
        <taxon>Mycena</taxon>
    </lineage>
</organism>
<gene>
    <name evidence="2" type="ORF">B0H15DRAFT_962262</name>
</gene>
<proteinExistence type="predicted"/>
<feature type="compositionally biased region" description="Polar residues" evidence="1">
    <location>
        <begin position="251"/>
        <end position="267"/>
    </location>
</feature>
<dbReference type="Proteomes" id="UP001222325">
    <property type="component" value="Unassembled WGS sequence"/>
</dbReference>
<keyword evidence="3" id="KW-1185">Reference proteome</keyword>
<accession>A0AAD6XET5</accession>
<feature type="region of interest" description="Disordered" evidence="1">
    <location>
        <begin position="241"/>
        <end position="292"/>
    </location>
</feature>
<evidence type="ECO:0000313" key="2">
    <source>
        <dbReference type="EMBL" id="KAJ7074977.1"/>
    </source>
</evidence>
<protein>
    <submittedName>
        <fullName evidence="2">Uncharacterized protein</fullName>
    </submittedName>
</protein>
<reference evidence="2" key="1">
    <citation type="submission" date="2023-03" db="EMBL/GenBank/DDBJ databases">
        <title>Massive genome expansion in bonnet fungi (Mycena s.s.) driven by repeated elements and novel gene families across ecological guilds.</title>
        <authorList>
            <consortium name="Lawrence Berkeley National Laboratory"/>
            <person name="Harder C.B."/>
            <person name="Miyauchi S."/>
            <person name="Viragh M."/>
            <person name="Kuo A."/>
            <person name="Thoen E."/>
            <person name="Andreopoulos B."/>
            <person name="Lu D."/>
            <person name="Skrede I."/>
            <person name="Drula E."/>
            <person name="Henrissat B."/>
            <person name="Morin E."/>
            <person name="Kohler A."/>
            <person name="Barry K."/>
            <person name="LaButti K."/>
            <person name="Morin E."/>
            <person name="Salamov A."/>
            <person name="Lipzen A."/>
            <person name="Mereny Z."/>
            <person name="Hegedus B."/>
            <person name="Baldrian P."/>
            <person name="Stursova M."/>
            <person name="Weitz H."/>
            <person name="Taylor A."/>
            <person name="Grigoriev I.V."/>
            <person name="Nagy L.G."/>
            <person name="Martin F."/>
            <person name="Kauserud H."/>
        </authorList>
    </citation>
    <scope>NUCLEOTIDE SEQUENCE</scope>
    <source>
        <strain evidence="2">CBHHK173m</strain>
    </source>
</reference>